<comment type="subcellular location">
    <subcellularLocation>
        <location evidence="2 9">Membrane</location>
        <topology evidence="2 9">Multi-pass membrane protein</topology>
    </subcellularLocation>
</comment>
<evidence type="ECO:0000256" key="2">
    <source>
        <dbReference type="ARBA" id="ARBA00004141"/>
    </source>
</evidence>
<keyword evidence="5 9" id="KW-0592">Phosphate transport</keyword>
<dbReference type="GO" id="GO:0035435">
    <property type="term" value="P:phosphate ion transmembrane transport"/>
    <property type="evidence" value="ECO:0007669"/>
    <property type="project" value="TreeGrafter"/>
</dbReference>
<feature type="transmembrane region" description="Helical" evidence="9">
    <location>
        <begin position="365"/>
        <end position="386"/>
    </location>
</feature>
<evidence type="ECO:0000313" key="11">
    <source>
        <dbReference type="Proteomes" id="UP000184671"/>
    </source>
</evidence>
<reference evidence="10 11" key="1">
    <citation type="submission" date="2016-08" db="EMBL/GenBank/DDBJ databases">
        <authorList>
            <person name="Seilhamer J.J."/>
        </authorList>
    </citation>
    <scope>NUCLEOTIDE SEQUENCE [LARGE SCALE GENOMIC DNA]</scope>
    <source>
        <strain evidence="10">L21-II-0</strain>
    </source>
</reference>
<sequence>MDPIVILGILLALLFNFANGLNDAANSIATIIATKALTPLQAVLLAGVFNLLGPLLFTTAIAATIGRGIVDPSFLTPTLILVALVGAVLWVLVTSFLGIPVSSSHALIGGLLGTGIAAAGTGAVLWPSLDMVEQVFFYGLTGAVLGAVVTGVVAYHRGDFKPWNLLLGGLIGVTAVIPLAMATGFLKISGILGILIFIVVSPMLGFIVAFALSTLVVNVFRNYHPRRLSGLFRNLQIFSGSFQAIGHGANDAQNAMGIITAMLLAGGLIAEFSVPLWVILASSLAMSVGTFLGGWRVIDKMANRITKIRPYQGFSASATAGGVLSLMTIFGISVSTTHATTGAIMGVGATRGYSAVKWGVVREIVAAWVLTIPAAAIVAGLCYVVGQAAFGAIV</sequence>
<gene>
    <name evidence="10" type="primary">pitA</name>
    <name evidence="10" type="ORF">L21_1210</name>
</gene>
<dbReference type="EMBL" id="FMID01000028">
    <property type="protein sequence ID" value="SCL75314.1"/>
    <property type="molecule type" value="Genomic_DNA"/>
</dbReference>
<feature type="transmembrane region" description="Helical" evidence="9">
    <location>
        <begin position="78"/>
        <end position="99"/>
    </location>
</feature>
<dbReference type="InterPro" id="IPR001204">
    <property type="entry name" value="Phos_transporter"/>
</dbReference>
<keyword evidence="8 9" id="KW-0472">Membrane</keyword>
<protein>
    <recommendedName>
        <fullName evidence="9">Phosphate transporter</fullName>
    </recommendedName>
</protein>
<evidence type="ECO:0000256" key="8">
    <source>
        <dbReference type="ARBA" id="ARBA00023136"/>
    </source>
</evidence>
<dbReference type="Proteomes" id="UP000184671">
    <property type="component" value="Unassembled WGS sequence"/>
</dbReference>
<dbReference type="PANTHER" id="PTHR11101">
    <property type="entry name" value="PHOSPHATE TRANSPORTER"/>
    <property type="match status" value="1"/>
</dbReference>
<proteinExistence type="inferred from homology"/>
<dbReference type="GO" id="GO:0016020">
    <property type="term" value="C:membrane"/>
    <property type="evidence" value="ECO:0007669"/>
    <property type="project" value="UniProtKB-SubCell"/>
</dbReference>
<feature type="transmembrane region" description="Helical" evidence="9">
    <location>
        <begin position="319"/>
        <end position="345"/>
    </location>
</feature>
<evidence type="ECO:0000313" key="10">
    <source>
        <dbReference type="EMBL" id="SCL75314.1"/>
    </source>
</evidence>
<dbReference type="Pfam" id="PF01384">
    <property type="entry name" value="PHO4"/>
    <property type="match status" value="2"/>
</dbReference>
<feature type="transmembrane region" description="Helical" evidence="9">
    <location>
        <begin position="276"/>
        <end position="298"/>
    </location>
</feature>
<feature type="transmembrane region" description="Helical" evidence="9">
    <location>
        <begin position="162"/>
        <end position="182"/>
    </location>
</feature>
<evidence type="ECO:0000256" key="3">
    <source>
        <dbReference type="ARBA" id="ARBA00009916"/>
    </source>
</evidence>
<dbReference type="OrthoDB" id="101311at2157"/>
<dbReference type="PANTHER" id="PTHR11101:SF80">
    <property type="entry name" value="PHOSPHATE TRANSPORTER"/>
    <property type="match status" value="1"/>
</dbReference>
<name>A0A1M4MK74_9EURY</name>
<dbReference type="RefSeq" id="WP_074369586.1">
    <property type="nucleotide sequence ID" value="NZ_FMID01000028.1"/>
</dbReference>
<keyword evidence="6 9" id="KW-0812">Transmembrane</keyword>
<feature type="transmembrane region" description="Helical" evidence="9">
    <location>
        <begin position="105"/>
        <end position="126"/>
    </location>
</feature>
<dbReference type="STRING" id="118126.L21_1210"/>
<evidence type="ECO:0000256" key="4">
    <source>
        <dbReference type="ARBA" id="ARBA00022448"/>
    </source>
</evidence>
<organism evidence="10 11">
    <name type="scientific">Methanoculleus chikugoensis</name>
    <dbReference type="NCBI Taxonomy" id="118126"/>
    <lineage>
        <taxon>Archaea</taxon>
        <taxon>Methanobacteriati</taxon>
        <taxon>Methanobacteriota</taxon>
        <taxon>Stenosarchaea group</taxon>
        <taxon>Methanomicrobia</taxon>
        <taxon>Methanomicrobiales</taxon>
        <taxon>Methanomicrobiaceae</taxon>
        <taxon>Methanoculleus</taxon>
    </lineage>
</organism>
<feature type="transmembrane region" description="Helical" evidence="9">
    <location>
        <begin position="194"/>
        <end position="220"/>
    </location>
</feature>
<comment type="function">
    <text evidence="1">Potential transporter for phosphate.</text>
</comment>
<feature type="transmembrane region" description="Helical" evidence="9">
    <location>
        <begin position="44"/>
        <end position="66"/>
    </location>
</feature>
<dbReference type="GO" id="GO:0005315">
    <property type="term" value="F:phosphate transmembrane transporter activity"/>
    <property type="evidence" value="ECO:0007669"/>
    <property type="project" value="InterPro"/>
</dbReference>
<evidence type="ECO:0000256" key="7">
    <source>
        <dbReference type="ARBA" id="ARBA00022989"/>
    </source>
</evidence>
<comment type="similarity">
    <text evidence="3 9">Belongs to the inorganic phosphate transporter (PiT) (TC 2.A.20) family.</text>
</comment>
<evidence type="ECO:0000256" key="1">
    <source>
        <dbReference type="ARBA" id="ARBA00001981"/>
    </source>
</evidence>
<keyword evidence="4 9" id="KW-0813">Transport</keyword>
<accession>A0A1M4MK74</accession>
<keyword evidence="7 9" id="KW-1133">Transmembrane helix</keyword>
<evidence type="ECO:0000256" key="9">
    <source>
        <dbReference type="RuleBase" id="RU363058"/>
    </source>
</evidence>
<dbReference type="AlphaFoldDB" id="A0A1M4MK74"/>
<evidence type="ECO:0000256" key="6">
    <source>
        <dbReference type="ARBA" id="ARBA00022692"/>
    </source>
</evidence>
<feature type="transmembrane region" description="Helical" evidence="9">
    <location>
        <begin position="135"/>
        <end position="156"/>
    </location>
</feature>
<evidence type="ECO:0000256" key="5">
    <source>
        <dbReference type="ARBA" id="ARBA00022592"/>
    </source>
</evidence>